<dbReference type="PANTHER" id="PTHR36764">
    <property type="entry name" value="TRNA (ILE)-LYSIDINE SYNTHASE"/>
    <property type="match status" value="1"/>
</dbReference>
<dbReference type="STRING" id="56857.A0A200QNC7"/>
<dbReference type="EMBL" id="MVGT01001456">
    <property type="protein sequence ID" value="OVA11945.1"/>
    <property type="molecule type" value="Genomic_DNA"/>
</dbReference>
<evidence type="ECO:0000256" key="1">
    <source>
        <dbReference type="SAM" id="Coils"/>
    </source>
</evidence>
<evidence type="ECO:0000313" key="4">
    <source>
        <dbReference type="Proteomes" id="UP000195402"/>
    </source>
</evidence>
<evidence type="ECO:0000256" key="2">
    <source>
        <dbReference type="SAM" id="MobiDB-lite"/>
    </source>
</evidence>
<protein>
    <submittedName>
        <fullName evidence="3">Uncharacterized protein</fullName>
    </submittedName>
</protein>
<feature type="region of interest" description="Disordered" evidence="2">
    <location>
        <begin position="47"/>
        <end position="184"/>
    </location>
</feature>
<feature type="compositionally biased region" description="Basic and acidic residues" evidence="2">
    <location>
        <begin position="101"/>
        <end position="113"/>
    </location>
</feature>
<evidence type="ECO:0000313" key="3">
    <source>
        <dbReference type="EMBL" id="OVA11945.1"/>
    </source>
</evidence>
<dbReference type="InParanoid" id="A0A200QNC7"/>
<feature type="coiled-coil region" evidence="1">
    <location>
        <begin position="187"/>
        <end position="221"/>
    </location>
</feature>
<feature type="compositionally biased region" description="Basic and acidic residues" evidence="2">
    <location>
        <begin position="130"/>
        <end position="141"/>
    </location>
</feature>
<dbReference type="AlphaFoldDB" id="A0A200QNC7"/>
<dbReference type="OMA" id="RHPSPWN"/>
<name>A0A200QNC7_MACCD</name>
<dbReference type="PANTHER" id="PTHR36764:SF1">
    <property type="entry name" value="TRNA (ILE)-LYSIDINE SYNTHASE"/>
    <property type="match status" value="1"/>
</dbReference>
<accession>A0A200QNC7</accession>
<organism evidence="3 4">
    <name type="scientific">Macleaya cordata</name>
    <name type="common">Five-seeded plume-poppy</name>
    <name type="synonym">Bocconia cordata</name>
    <dbReference type="NCBI Taxonomy" id="56857"/>
    <lineage>
        <taxon>Eukaryota</taxon>
        <taxon>Viridiplantae</taxon>
        <taxon>Streptophyta</taxon>
        <taxon>Embryophyta</taxon>
        <taxon>Tracheophyta</taxon>
        <taxon>Spermatophyta</taxon>
        <taxon>Magnoliopsida</taxon>
        <taxon>Ranunculales</taxon>
        <taxon>Papaveraceae</taxon>
        <taxon>Papaveroideae</taxon>
        <taxon>Macleaya</taxon>
    </lineage>
</organism>
<gene>
    <name evidence="3" type="ORF">BVC80_8763g10</name>
</gene>
<feature type="compositionally biased region" description="Low complexity" evidence="2">
    <location>
        <begin position="47"/>
        <end position="57"/>
    </location>
</feature>
<feature type="region of interest" description="Disordered" evidence="2">
    <location>
        <begin position="272"/>
        <end position="392"/>
    </location>
</feature>
<keyword evidence="4" id="KW-1185">Reference proteome</keyword>
<dbReference type="FunCoup" id="A0A200QNC7">
    <property type="interactions" value="1925"/>
</dbReference>
<dbReference type="OrthoDB" id="1922268at2759"/>
<dbReference type="Proteomes" id="UP000195402">
    <property type="component" value="Unassembled WGS sequence"/>
</dbReference>
<sequence>MVAISLYRGNLHRVPDVPRRWLMPTRSISLKDFRLLIRRRDKTLSFATSTATTTTTSPPNPNPNPNSCSEPQGEVVGDNGCSKQSHIPTTEIPHSCQENNDSSKEAPSKEEQQHPAVTDAQDQPGSNGEPHIEHEQPKEVDELVSSPDTKSALPESDSGLKNGGDDGTSQALQEEKLQVSAQPTVKVSENVDLLSDKEKKKRELEEKLQVLNGRKHNLVQMLKQILNAEEEMKRRNSMQASVIRPHVPLHVETTSDLGSSPRQTVTRVGSEANLSGDLEGESEDVSTHNTHARHFQHMRCTSPSASSPRRKTAHSSLQPNAVLYPARATQSGGVTASPSRFAPTGPQPQGHPANLPPPPVSVSGTQFMASSPSPAASGGTSVFRDSRLTSPS</sequence>
<dbReference type="GO" id="GO:0009507">
    <property type="term" value="C:chloroplast"/>
    <property type="evidence" value="ECO:0007669"/>
    <property type="project" value="TreeGrafter"/>
</dbReference>
<proteinExistence type="predicted"/>
<keyword evidence="1" id="KW-0175">Coiled coil</keyword>
<comment type="caution">
    <text evidence="3">The sequence shown here is derived from an EMBL/GenBank/DDBJ whole genome shotgun (WGS) entry which is preliminary data.</text>
</comment>
<feature type="compositionally biased region" description="Polar residues" evidence="2">
    <location>
        <begin position="328"/>
        <end position="338"/>
    </location>
</feature>
<reference evidence="3 4" key="1">
    <citation type="journal article" date="2017" name="Mol. Plant">
        <title>The Genome of Medicinal Plant Macleaya cordata Provides New Insights into Benzylisoquinoline Alkaloids Metabolism.</title>
        <authorList>
            <person name="Liu X."/>
            <person name="Liu Y."/>
            <person name="Huang P."/>
            <person name="Ma Y."/>
            <person name="Qing Z."/>
            <person name="Tang Q."/>
            <person name="Cao H."/>
            <person name="Cheng P."/>
            <person name="Zheng Y."/>
            <person name="Yuan Z."/>
            <person name="Zhou Y."/>
            <person name="Liu J."/>
            <person name="Tang Z."/>
            <person name="Zhuo Y."/>
            <person name="Zhang Y."/>
            <person name="Yu L."/>
            <person name="Huang J."/>
            <person name="Yang P."/>
            <person name="Peng Q."/>
            <person name="Zhang J."/>
            <person name="Jiang W."/>
            <person name="Zhang Z."/>
            <person name="Lin K."/>
            <person name="Ro D.K."/>
            <person name="Chen X."/>
            <person name="Xiong X."/>
            <person name="Shang Y."/>
            <person name="Huang S."/>
            <person name="Zeng J."/>
        </authorList>
    </citation>
    <scope>NUCLEOTIDE SEQUENCE [LARGE SCALE GENOMIC DNA]</scope>
    <source>
        <strain evidence="4">cv. BLH2017</strain>
        <tissue evidence="3">Root</tissue>
    </source>
</reference>